<accession>A0ABV7QPM0</accession>
<dbReference type="EMBL" id="JBHRWI010000039">
    <property type="protein sequence ID" value="MFC3514279.1"/>
    <property type="molecule type" value="Genomic_DNA"/>
</dbReference>
<dbReference type="PANTHER" id="PTHR42905">
    <property type="entry name" value="PHOSPHOENOLPYRUVATE CARBOXYLASE"/>
    <property type="match status" value="1"/>
</dbReference>
<dbReference type="SUPFAM" id="SSF51621">
    <property type="entry name" value="Phosphoenolpyruvate/pyruvate domain"/>
    <property type="match status" value="1"/>
</dbReference>
<dbReference type="GO" id="GO:0016829">
    <property type="term" value="F:lyase activity"/>
    <property type="evidence" value="ECO:0007669"/>
    <property type="project" value="UniProtKB-KW"/>
</dbReference>
<evidence type="ECO:0000256" key="1">
    <source>
        <dbReference type="ARBA" id="ARBA00038455"/>
    </source>
</evidence>
<comment type="similarity">
    <text evidence="1">Belongs to the isocitrate lyase/PEP mutase superfamily. PEP mutase family.</text>
</comment>
<dbReference type="Gene3D" id="3.20.20.60">
    <property type="entry name" value="Phosphoenolpyruvate-binding domains"/>
    <property type="match status" value="1"/>
</dbReference>
<dbReference type="CDD" id="cd00377">
    <property type="entry name" value="ICL_PEPM"/>
    <property type="match status" value="1"/>
</dbReference>
<organism evidence="2 3">
    <name type="scientific">Amycolatopsis halotolerans</name>
    <dbReference type="NCBI Taxonomy" id="330083"/>
    <lineage>
        <taxon>Bacteria</taxon>
        <taxon>Bacillati</taxon>
        <taxon>Actinomycetota</taxon>
        <taxon>Actinomycetes</taxon>
        <taxon>Pseudonocardiales</taxon>
        <taxon>Pseudonocardiaceae</taxon>
        <taxon>Amycolatopsis</taxon>
    </lineage>
</organism>
<dbReference type="PANTHER" id="PTHR42905:SF7">
    <property type="entry name" value="PHOSPHOENOLPYRUVATE PHOSPHOMUTASE"/>
    <property type="match status" value="1"/>
</dbReference>
<dbReference type="RefSeq" id="WP_377872203.1">
    <property type="nucleotide sequence ID" value="NZ_JBHMAY010000037.1"/>
</dbReference>
<gene>
    <name evidence="2" type="ORF">ACFORO_29210</name>
</gene>
<proteinExistence type="inferred from homology"/>
<dbReference type="InterPro" id="IPR040442">
    <property type="entry name" value="Pyrv_kinase-like_dom_sf"/>
</dbReference>
<keyword evidence="3" id="KW-1185">Reference proteome</keyword>
<dbReference type="InterPro" id="IPR015813">
    <property type="entry name" value="Pyrv/PenolPyrv_kinase-like_dom"/>
</dbReference>
<dbReference type="Proteomes" id="UP001595764">
    <property type="component" value="Unassembled WGS sequence"/>
</dbReference>
<dbReference type="Pfam" id="PF13714">
    <property type="entry name" value="PEP_mutase"/>
    <property type="match status" value="1"/>
</dbReference>
<evidence type="ECO:0000313" key="3">
    <source>
        <dbReference type="Proteomes" id="UP001595764"/>
    </source>
</evidence>
<sequence>MTTETANLIEAPGARASMLRRAFAEKKLLRVAGAHDGLSARLAAEAGFDAIWASGLEISAAHGLPDVSLLGMAEFLSGAATIQRSVAVPVVADCDTGFGGNLNAAYTMMCYEDTGVAAVCIEDKVFPKRNSFVDAGQQLLEAEEFGQKLTTAKQAQRHPDTVLIARTEAFICGLGVDEALRRCHHYVDVGADAVLVHSKAVDSAEVIAFMDRWRHRAPVVVVPTTYARFSVREANDAGIAMVIYANQGMRATVRAVRDAWATVLAEGSTTGIEPHIASVKEIFDLSGMNQWLGRDR</sequence>
<name>A0ABV7QPM0_9PSEU</name>
<dbReference type="InterPro" id="IPR039556">
    <property type="entry name" value="ICL/PEPM"/>
</dbReference>
<protein>
    <submittedName>
        <fullName evidence="2">Isocitrate lyase/phosphoenolpyruvate mutase family protein</fullName>
    </submittedName>
</protein>
<keyword evidence="2" id="KW-0456">Lyase</keyword>
<comment type="caution">
    <text evidence="2">The sequence shown here is derived from an EMBL/GenBank/DDBJ whole genome shotgun (WGS) entry which is preliminary data.</text>
</comment>
<reference evidence="3" key="1">
    <citation type="journal article" date="2019" name="Int. J. Syst. Evol. Microbiol.">
        <title>The Global Catalogue of Microorganisms (GCM) 10K type strain sequencing project: providing services to taxonomists for standard genome sequencing and annotation.</title>
        <authorList>
            <consortium name="The Broad Institute Genomics Platform"/>
            <consortium name="The Broad Institute Genome Sequencing Center for Infectious Disease"/>
            <person name="Wu L."/>
            <person name="Ma J."/>
        </authorList>
    </citation>
    <scope>NUCLEOTIDE SEQUENCE [LARGE SCALE GENOMIC DNA]</scope>
    <source>
        <strain evidence="3">CGMCC 4.7682</strain>
    </source>
</reference>
<evidence type="ECO:0000313" key="2">
    <source>
        <dbReference type="EMBL" id="MFC3514279.1"/>
    </source>
</evidence>